<evidence type="ECO:0000313" key="1">
    <source>
        <dbReference type="EMBL" id="AGO47382.1"/>
    </source>
</evidence>
<proteinExistence type="predicted"/>
<dbReference type="EMBL" id="KC821607">
    <property type="protein sequence ID" value="AGO47382.1"/>
    <property type="molecule type" value="Genomic_DNA"/>
</dbReference>
<evidence type="ECO:0000313" key="2">
    <source>
        <dbReference type="Proteomes" id="UP000014730"/>
    </source>
</evidence>
<reference evidence="1 2" key="1">
    <citation type="journal article" date="2013" name="Proc. Natl. Acad. Sci. U.S.A.">
        <title>Twelve previously unknown phage genera are ubiquitous in global oceans.</title>
        <authorList>
            <person name="Holmfeldt K."/>
            <person name="Solonenko N."/>
            <person name="Shah M."/>
            <person name="Corrier K."/>
            <person name="Riemann L."/>
            <person name="Verberkmoes N.C."/>
            <person name="Sullivan M.B."/>
        </authorList>
    </citation>
    <scope>NUCLEOTIDE SEQUENCE [LARGE SCALE GENOMIC DNA]</scope>
    <source>
        <strain evidence="1">Phi19:1</strain>
    </source>
</reference>
<gene>
    <name evidence="1" type="ORF">Phi19:1_gp092</name>
</gene>
<keyword evidence="2" id="KW-1185">Reference proteome</keyword>
<name>R9ZYG8_9CAUD</name>
<sequence length="298" mass="32017">MAKFVESCGGVSENTSRVATNGIKARVALGAPAYFFYTPANVTISNPEAARDIDAFNSLIEAGNGISLGKFTVESTGSEREVYEDTFFGIKVTTTDATKTLQLTAPMCSCVSAEFEKLNGRSGYIWEITTAGYLLGRMNDDGSVQGFPVSNMYKAINSIASTDTPVSNTILEIPYTDPRGDQKSPFQIPVDWNFEDCDLPFSVEAEAANFIDAGTSLTFDLSLFQDCTTTPLTGAVKADFKVTDANGAEITTFTVSEASGVYSFEVTTDESVVYVETNGFVRISGSLFTMDEFKVSAA</sequence>
<accession>R9ZYG8</accession>
<dbReference type="Proteomes" id="UP000014730">
    <property type="component" value="Segment"/>
</dbReference>
<dbReference type="GeneID" id="16880957"/>
<reference evidence="2" key="2">
    <citation type="submission" date="2013-03" db="EMBL/GenBank/DDBJ databases">
        <title>The Cellulophaga phages: a novel, diverse, and globally ubiquitous model system.</title>
        <authorList>
            <person name="Holmfeldt K."/>
            <person name="Solonenko N."/>
            <person name="Shah M."/>
            <person name="Corrier K."/>
            <person name="Riemann L."/>
            <person name="VerBerkmoes N.C."/>
            <person name="Sullivan M.B."/>
        </authorList>
    </citation>
    <scope>NUCLEOTIDE SEQUENCE [LARGE SCALE GENOMIC DNA]</scope>
</reference>
<protein>
    <submittedName>
        <fullName evidence="1">Structural protein</fullName>
    </submittedName>
</protein>
<dbReference type="RefSeq" id="YP_008241785.1">
    <property type="nucleotide sequence ID" value="NC_021799.1"/>
</dbReference>
<organism evidence="1 2">
    <name type="scientific">Cellulophaga phage phi19:1</name>
    <dbReference type="NCBI Taxonomy" id="1327970"/>
    <lineage>
        <taxon>Viruses</taxon>
        <taxon>Duplodnaviria</taxon>
        <taxon>Heunggongvirae</taxon>
        <taxon>Uroviricota</taxon>
        <taxon>Caudoviricetes</taxon>
        <taxon>Assiduviridae</taxon>
        <taxon>Cellubavirus</taxon>
        <taxon>Cellubavirus phi19una</taxon>
    </lineage>
</organism>
<dbReference type="KEGG" id="vg:16880957"/>